<dbReference type="AlphaFoldDB" id="A0A6V7WJY1"/>
<sequence length="75" mass="8715">MTRQHKEIRLACAFLANLYFFNKSFFLCQISLMKLKALDLIAYIVNKDINLDHIVFIQIISVLLLSNTNSKTSHQ</sequence>
<evidence type="ECO:0000313" key="1">
    <source>
        <dbReference type="EMBL" id="CAD2187311.1"/>
    </source>
</evidence>
<proteinExistence type="predicted"/>
<dbReference type="EMBL" id="CAJEWN010000632">
    <property type="protein sequence ID" value="CAD2187311.1"/>
    <property type="molecule type" value="Genomic_DNA"/>
</dbReference>
<gene>
    <name evidence="1" type="ORF">MENT_LOCUS39887</name>
</gene>
<organism evidence="1 2">
    <name type="scientific">Meloidogyne enterolobii</name>
    <name type="common">Root-knot nematode worm</name>
    <name type="synonym">Meloidogyne mayaguensis</name>
    <dbReference type="NCBI Taxonomy" id="390850"/>
    <lineage>
        <taxon>Eukaryota</taxon>
        <taxon>Metazoa</taxon>
        <taxon>Ecdysozoa</taxon>
        <taxon>Nematoda</taxon>
        <taxon>Chromadorea</taxon>
        <taxon>Rhabditida</taxon>
        <taxon>Tylenchina</taxon>
        <taxon>Tylenchomorpha</taxon>
        <taxon>Tylenchoidea</taxon>
        <taxon>Meloidogynidae</taxon>
        <taxon>Meloidogyninae</taxon>
        <taxon>Meloidogyne</taxon>
    </lineage>
</organism>
<comment type="caution">
    <text evidence="1">The sequence shown here is derived from an EMBL/GenBank/DDBJ whole genome shotgun (WGS) entry which is preliminary data.</text>
</comment>
<name>A0A6V7WJY1_MELEN</name>
<accession>A0A6V7WJY1</accession>
<reference evidence="1 2" key="1">
    <citation type="submission" date="2020-08" db="EMBL/GenBank/DDBJ databases">
        <authorList>
            <person name="Koutsovoulos G."/>
            <person name="Danchin GJ E."/>
        </authorList>
    </citation>
    <scope>NUCLEOTIDE SEQUENCE [LARGE SCALE GENOMIC DNA]</scope>
</reference>
<evidence type="ECO:0000313" key="2">
    <source>
        <dbReference type="Proteomes" id="UP000580250"/>
    </source>
</evidence>
<protein>
    <submittedName>
        <fullName evidence="1">Uncharacterized protein</fullName>
    </submittedName>
</protein>
<dbReference type="Proteomes" id="UP000580250">
    <property type="component" value="Unassembled WGS sequence"/>
</dbReference>